<evidence type="ECO:0000256" key="3">
    <source>
        <dbReference type="ARBA" id="ARBA00022679"/>
    </source>
</evidence>
<dbReference type="PANTHER" id="PTHR11986:SF79">
    <property type="entry name" value="ACETYLORNITHINE AMINOTRANSFERASE, MITOCHONDRIAL"/>
    <property type="match status" value="1"/>
</dbReference>
<gene>
    <name evidence="5" type="ORF">METZ01_LOCUS494027</name>
</gene>
<dbReference type="InterPro" id="IPR015424">
    <property type="entry name" value="PyrdxlP-dep_Trfase"/>
</dbReference>
<evidence type="ECO:0000256" key="1">
    <source>
        <dbReference type="ARBA" id="ARBA00001933"/>
    </source>
</evidence>
<dbReference type="InterPro" id="IPR005814">
    <property type="entry name" value="Aminotrans_3"/>
</dbReference>
<keyword evidence="3" id="KW-0808">Transferase</keyword>
<dbReference type="SUPFAM" id="SSF53383">
    <property type="entry name" value="PLP-dependent transferases"/>
    <property type="match status" value="1"/>
</dbReference>
<dbReference type="PANTHER" id="PTHR11986">
    <property type="entry name" value="AMINOTRANSFERASE CLASS III"/>
    <property type="match status" value="1"/>
</dbReference>
<keyword evidence="4" id="KW-0663">Pyridoxal phosphate</keyword>
<evidence type="ECO:0000256" key="2">
    <source>
        <dbReference type="ARBA" id="ARBA00022576"/>
    </source>
</evidence>
<dbReference type="InterPro" id="IPR015421">
    <property type="entry name" value="PyrdxlP-dep_Trfase_major"/>
</dbReference>
<feature type="non-terminal residue" evidence="5">
    <location>
        <position position="201"/>
    </location>
</feature>
<reference evidence="5" key="1">
    <citation type="submission" date="2018-05" db="EMBL/GenBank/DDBJ databases">
        <authorList>
            <person name="Lanie J.A."/>
            <person name="Ng W.-L."/>
            <person name="Kazmierczak K.M."/>
            <person name="Andrzejewski T.M."/>
            <person name="Davidsen T.M."/>
            <person name="Wayne K.J."/>
            <person name="Tettelin H."/>
            <person name="Glass J.I."/>
            <person name="Rusch D."/>
            <person name="Podicherti R."/>
            <person name="Tsui H.-C.T."/>
            <person name="Winkler M.E."/>
        </authorList>
    </citation>
    <scope>NUCLEOTIDE SEQUENCE</scope>
</reference>
<organism evidence="5">
    <name type="scientific">marine metagenome</name>
    <dbReference type="NCBI Taxonomy" id="408172"/>
    <lineage>
        <taxon>unclassified sequences</taxon>
        <taxon>metagenomes</taxon>
        <taxon>ecological metagenomes</taxon>
    </lineage>
</organism>
<dbReference type="GO" id="GO:0008483">
    <property type="term" value="F:transaminase activity"/>
    <property type="evidence" value="ECO:0007669"/>
    <property type="project" value="UniProtKB-KW"/>
</dbReference>
<proteinExistence type="predicted"/>
<accession>A0A383DA21</accession>
<dbReference type="Gene3D" id="3.90.1150.10">
    <property type="entry name" value="Aspartate Aminotransferase, domain 1"/>
    <property type="match status" value="1"/>
</dbReference>
<evidence type="ECO:0008006" key="6">
    <source>
        <dbReference type="Google" id="ProtNLM"/>
    </source>
</evidence>
<name>A0A383DA21_9ZZZZ</name>
<dbReference type="EMBL" id="UINC01215478">
    <property type="protein sequence ID" value="SVE41173.1"/>
    <property type="molecule type" value="Genomic_DNA"/>
</dbReference>
<keyword evidence="2" id="KW-0032">Aminotransferase</keyword>
<dbReference type="GO" id="GO:0030170">
    <property type="term" value="F:pyridoxal phosphate binding"/>
    <property type="evidence" value="ECO:0007669"/>
    <property type="project" value="InterPro"/>
</dbReference>
<evidence type="ECO:0000256" key="4">
    <source>
        <dbReference type="ARBA" id="ARBA00022898"/>
    </source>
</evidence>
<sequence length="201" mass="21842">MSNFLMGNYNPLSVEFDKGIGSWLIDMHGERYLDALSGIAVCGLGHSHPSISKVIAEQSANLIHTSNIYRIPLQEKLAEKLVGHSGMDNVFFCNSGAEANEAAIKLARLHAHKQKITNPVILVMHNSFHGRTMATISATGSPKAHQGFEPLLSGFKHIAFNDIEALESSVNTIENIVAIMVEPIQGEGGIVIPNKNYLKTI</sequence>
<comment type="cofactor">
    <cofactor evidence="1">
        <name>pyridoxal 5'-phosphate</name>
        <dbReference type="ChEBI" id="CHEBI:597326"/>
    </cofactor>
</comment>
<dbReference type="AlphaFoldDB" id="A0A383DA21"/>
<dbReference type="GO" id="GO:0042802">
    <property type="term" value="F:identical protein binding"/>
    <property type="evidence" value="ECO:0007669"/>
    <property type="project" value="TreeGrafter"/>
</dbReference>
<evidence type="ECO:0000313" key="5">
    <source>
        <dbReference type="EMBL" id="SVE41173.1"/>
    </source>
</evidence>
<dbReference type="Pfam" id="PF00202">
    <property type="entry name" value="Aminotran_3"/>
    <property type="match status" value="1"/>
</dbReference>
<dbReference type="InterPro" id="IPR050103">
    <property type="entry name" value="Class-III_PLP-dep_AT"/>
</dbReference>
<dbReference type="Gene3D" id="3.40.640.10">
    <property type="entry name" value="Type I PLP-dependent aspartate aminotransferase-like (Major domain)"/>
    <property type="match status" value="1"/>
</dbReference>
<protein>
    <recommendedName>
        <fullName evidence="6">Aspartate aminotransferase family protein</fullName>
    </recommendedName>
</protein>
<dbReference type="InterPro" id="IPR015422">
    <property type="entry name" value="PyrdxlP-dep_Trfase_small"/>
</dbReference>